<feature type="transmembrane region" description="Helical" evidence="6">
    <location>
        <begin position="477"/>
        <end position="497"/>
    </location>
</feature>
<keyword evidence="3 6" id="KW-1133">Transmembrane helix</keyword>
<keyword evidence="10" id="KW-1185">Reference proteome</keyword>
<evidence type="ECO:0000256" key="4">
    <source>
        <dbReference type="ARBA" id="ARBA00023136"/>
    </source>
</evidence>
<feature type="region of interest" description="Disordered" evidence="5">
    <location>
        <begin position="124"/>
        <end position="159"/>
    </location>
</feature>
<keyword evidence="7" id="KW-0732">Signal</keyword>
<evidence type="ECO:0000256" key="5">
    <source>
        <dbReference type="SAM" id="MobiDB-lite"/>
    </source>
</evidence>
<dbReference type="GO" id="GO:0016020">
    <property type="term" value="C:membrane"/>
    <property type="evidence" value="ECO:0007669"/>
    <property type="project" value="UniProtKB-SubCell"/>
</dbReference>
<evidence type="ECO:0000259" key="8">
    <source>
        <dbReference type="PROSITE" id="PS51380"/>
    </source>
</evidence>
<protein>
    <recommendedName>
        <fullName evidence="8">EXS domain-containing protein</fullName>
    </recommendedName>
</protein>
<gene>
    <name evidence="9" type="ORF">HJC23_004261</name>
</gene>
<feature type="signal peptide" evidence="7">
    <location>
        <begin position="1"/>
        <end position="44"/>
    </location>
</feature>
<evidence type="ECO:0000313" key="9">
    <source>
        <dbReference type="EMBL" id="KAL3787220.1"/>
    </source>
</evidence>
<feature type="chain" id="PRO_5044828289" description="EXS domain-containing protein" evidence="7">
    <location>
        <begin position="45"/>
        <end position="573"/>
    </location>
</feature>
<dbReference type="EMBL" id="JABMIG020000179">
    <property type="protein sequence ID" value="KAL3787220.1"/>
    <property type="molecule type" value="Genomic_DNA"/>
</dbReference>
<dbReference type="AlphaFoldDB" id="A0ABD3PGG5"/>
<dbReference type="Proteomes" id="UP001516023">
    <property type="component" value="Unassembled WGS sequence"/>
</dbReference>
<evidence type="ECO:0000313" key="10">
    <source>
        <dbReference type="Proteomes" id="UP001516023"/>
    </source>
</evidence>
<sequence>EWTMRSPSTSPLPARPGTSPLRRKLLLLLALLVAVSLLSDRLDADADQSERDPDNSESGGVDDRHLALLTALSRHPPSLRVFRLVFSAWFLLLMSALALWIWEGNDSIRKEDLERLLFAAVGSDDDDDDDDADDADEPDEMTGNDSYGPQAIEDSIMHNNNTGNPRKNHIILVPTLSSQSVLEAALDSAILTFACLICFTVASAEGGRYINQSIISNRQDTASIYLKYFCEATAPLFPLGLFCISIFKTLFPWKKKGKVGMTLVMMTVGAPFYEVTFRDGFIGDIITSAVRPLQDLLFTLFFLPLGLHAYWSSYTIDAAAIPIERSWIVHTLLLPACTLSPLWWRFCQNLRQCYDTKRRWPSLGNALKYMLAAEVATFGMFDPSIKKHPVWICAFAGATLYQVWWDVFMDWGLLEWDYVKGWFTLRSTRLYKRKWVYFLIFGINFALRFVGMITLIPPVHLSRTTGLIVNTFTDFDLFVGSLAACAEIFRRTVWALLRLEWEVIKTRKGFESQESPGTNTMEASAEVEMAELDYRNDMKPMPIHSATGGLWNKFPLKPLRWNDMSELNDIQVL</sequence>
<evidence type="ECO:0000256" key="2">
    <source>
        <dbReference type="ARBA" id="ARBA00022692"/>
    </source>
</evidence>
<dbReference type="PANTHER" id="PTHR10783">
    <property type="entry name" value="XENOTROPIC AND POLYTROPIC RETROVIRUS RECEPTOR 1-RELATED"/>
    <property type="match status" value="1"/>
</dbReference>
<feature type="compositionally biased region" description="Acidic residues" evidence="5">
    <location>
        <begin position="124"/>
        <end position="142"/>
    </location>
</feature>
<comment type="subcellular location">
    <subcellularLocation>
        <location evidence="1">Membrane</location>
        <topology evidence="1">Multi-pass membrane protein</topology>
    </subcellularLocation>
</comment>
<comment type="caution">
    <text evidence="9">The sequence shown here is derived from an EMBL/GenBank/DDBJ whole genome shotgun (WGS) entry which is preliminary data.</text>
</comment>
<feature type="domain" description="EXS" evidence="8">
    <location>
        <begin position="325"/>
        <end position="531"/>
    </location>
</feature>
<feature type="transmembrane region" description="Helical" evidence="6">
    <location>
        <begin position="184"/>
        <end position="204"/>
    </location>
</feature>
<evidence type="ECO:0000256" key="6">
    <source>
        <dbReference type="SAM" id="Phobius"/>
    </source>
</evidence>
<feature type="transmembrane region" description="Helical" evidence="6">
    <location>
        <begin position="259"/>
        <end position="276"/>
    </location>
</feature>
<proteinExistence type="predicted"/>
<keyword evidence="4 6" id="KW-0472">Membrane</keyword>
<dbReference type="PANTHER" id="PTHR10783:SF46">
    <property type="entry name" value="PROTEIN ERD1 HOMOLOG 2"/>
    <property type="match status" value="1"/>
</dbReference>
<dbReference type="InterPro" id="IPR004342">
    <property type="entry name" value="EXS_C"/>
</dbReference>
<evidence type="ECO:0000256" key="7">
    <source>
        <dbReference type="SAM" id="SignalP"/>
    </source>
</evidence>
<feature type="non-terminal residue" evidence="9">
    <location>
        <position position="573"/>
    </location>
</feature>
<name>A0ABD3PGG5_9STRA</name>
<evidence type="ECO:0000256" key="1">
    <source>
        <dbReference type="ARBA" id="ARBA00004141"/>
    </source>
</evidence>
<dbReference type="Pfam" id="PF03124">
    <property type="entry name" value="EXS"/>
    <property type="match status" value="1"/>
</dbReference>
<feature type="transmembrane region" description="Helical" evidence="6">
    <location>
        <begin position="81"/>
        <end position="102"/>
    </location>
</feature>
<feature type="transmembrane region" description="Helical" evidence="6">
    <location>
        <begin position="326"/>
        <end position="344"/>
    </location>
</feature>
<feature type="transmembrane region" description="Helical" evidence="6">
    <location>
        <begin position="296"/>
        <end position="314"/>
    </location>
</feature>
<feature type="transmembrane region" description="Helical" evidence="6">
    <location>
        <begin position="435"/>
        <end position="457"/>
    </location>
</feature>
<feature type="non-terminal residue" evidence="9">
    <location>
        <position position="1"/>
    </location>
</feature>
<reference evidence="9 10" key="1">
    <citation type="journal article" date="2020" name="G3 (Bethesda)">
        <title>Improved Reference Genome for Cyclotella cryptica CCMP332, a Model for Cell Wall Morphogenesis, Salinity Adaptation, and Lipid Production in Diatoms (Bacillariophyta).</title>
        <authorList>
            <person name="Roberts W.R."/>
            <person name="Downey K.M."/>
            <person name="Ruck E.C."/>
            <person name="Traller J.C."/>
            <person name="Alverson A.J."/>
        </authorList>
    </citation>
    <scope>NUCLEOTIDE SEQUENCE [LARGE SCALE GENOMIC DNA]</scope>
    <source>
        <strain evidence="9 10">CCMP332</strain>
    </source>
</reference>
<feature type="transmembrane region" description="Helical" evidence="6">
    <location>
        <begin position="224"/>
        <end position="247"/>
    </location>
</feature>
<dbReference type="PROSITE" id="PS51380">
    <property type="entry name" value="EXS"/>
    <property type="match status" value="1"/>
</dbReference>
<evidence type="ECO:0000256" key="3">
    <source>
        <dbReference type="ARBA" id="ARBA00022989"/>
    </source>
</evidence>
<organism evidence="9 10">
    <name type="scientific">Cyclotella cryptica</name>
    <dbReference type="NCBI Taxonomy" id="29204"/>
    <lineage>
        <taxon>Eukaryota</taxon>
        <taxon>Sar</taxon>
        <taxon>Stramenopiles</taxon>
        <taxon>Ochrophyta</taxon>
        <taxon>Bacillariophyta</taxon>
        <taxon>Coscinodiscophyceae</taxon>
        <taxon>Thalassiosirophycidae</taxon>
        <taxon>Stephanodiscales</taxon>
        <taxon>Stephanodiscaceae</taxon>
        <taxon>Cyclotella</taxon>
    </lineage>
</organism>
<keyword evidence="2 6" id="KW-0812">Transmembrane</keyword>
<accession>A0ABD3PGG5</accession>